<dbReference type="Pfam" id="PF14748">
    <property type="entry name" value="P5CR_dimer"/>
    <property type="match status" value="1"/>
</dbReference>
<dbReference type="PANTHER" id="PTHR11645">
    <property type="entry name" value="PYRROLINE-5-CARBOXYLATE REDUCTASE"/>
    <property type="match status" value="1"/>
</dbReference>
<dbReference type="GO" id="GO:0004735">
    <property type="term" value="F:pyrroline-5-carboxylate reductase activity"/>
    <property type="evidence" value="ECO:0007669"/>
    <property type="project" value="InterPro"/>
</dbReference>
<sequence length="268" mass="29699">MGRILIEAILESQAALPAQLTIHNRTMEKACAIAEQYKGVTVSADLRSLIRKCDWVFLCVKPLQMIPILEEYNGDLTKGKTLISITSPLSVPQLEGMITCKAVRFVPSIVNRAGQGASLVTYGLNVDEAQKKEMNAFFSNFSAPLEIDEAITRVSSDIASCGPAFISFLVEKMIEAAVAETKITRKEATHIAEHMLIGYGALLQEKLFTLSTLQKRVTVPGGVTGEGLKVLSDETGDMFHKLFVRTHEKFDEDKYFIQKQLEKERRGT</sequence>
<evidence type="ECO:0000313" key="5">
    <source>
        <dbReference type="Proteomes" id="UP000248066"/>
    </source>
</evidence>
<dbReference type="Proteomes" id="UP000248066">
    <property type="component" value="Unassembled WGS sequence"/>
</dbReference>
<dbReference type="PIRSF" id="PIRSF000193">
    <property type="entry name" value="Pyrrol-5-carb_rd"/>
    <property type="match status" value="1"/>
</dbReference>
<dbReference type="EMBL" id="PDOF01000001">
    <property type="protein sequence ID" value="PYZ99211.1"/>
    <property type="molecule type" value="Genomic_DNA"/>
</dbReference>
<dbReference type="InterPro" id="IPR008927">
    <property type="entry name" value="6-PGluconate_DH-like_C_sf"/>
</dbReference>
<evidence type="ECO:0000313" key="4">
    <source>
        <dbReference type="EMBL" id="PYZ99211.1"/>
    </source>
</evidence>
<comment type="caution">
    <text evidence="4">The sequence shown here is derived from an EMBL/GenBank/DDBJ whole genome shotgun (WGS) entry which is preliminary data.</text>
</comment>
<dbReference type="AlphaFoldDB" id="A0A2W0HEB7"/>
<dbReference type="SUPFAM" id="SSF48179">
    <property type="entry name" value="6-phosphogluconate dehydrogenase C-terminal domain-like"/>
    <property type="match status" value="1"/>
</dbReference>
<dbReference type="InterPro" id="IPR036291">
    <property type="entry name" value="NAD(P)-bd_dom_sf"/>
</dbReference>
<dbReference type="OrthoDB" id="9805754at2"/>
<dbReference type="InterPro" id="IPR028939">
    <property type="entry name" value="P5C_Rdtase_cat_N"/>
</dbReference>
<dbReference type="PANTHER" id="PTHR11645:SF51">
    <property type="entry name" value="COME OPERON PROTEIN 4"/>
    <property type="match status" value="1"/>
</dbReference>
<dbReference type="NCBIfam" id="NF005814">
    <property type="entry name" value="PRK07680.1"/>
    <property type="match status" value="1"/>
</dbReference>
<keyword evidence="5" id="KW-1185">Reference proteome</keyword>
<dbReference type="InterPro" id="IPR029036">
    <property type="entry name" value="P5CR_dimer"/>
</dbReference>
<evidence type="ECO:0000259" key="2">
    <source>
        <dbReference type="Pfam" id="PF03807"/>
    </source>
</evidence>
<reference evidence="4 5" key="1">
    <citation type="submission" date="2017-10" db="EMBL/GenBank/DDBJ databases">
        <title>Bacillus sp. nov., a halophilic bacterium isolated from a Yangshapao Lake.</title>
        <authorList>
            <person name="Wang H."/>
        </authorList>
    </citation>
    <scope>NUCLEOTIDE SEQUENCE [LARGE SCALE GENOMIC DNA]</scope>
    <source>
        <strain evidence="4 5">YSP-3</strain>
    </source>
</reference>
<dbReference type="SUPFAM" id="SSF51735">
    <property type="entry name" value="NAD(P)-binding Rossmann-fold domains"/>
    <property type="match status" value="1"/>
</dbReference>
<evidence type="ECO:0000259" key="3">
    <source>
        <dbReference type="Pfam" id="PF14748"/>
    </source>
</evidence>
<feature type="domain" description="Pyrroline-5-carboxylate reductase catalytic N-terminal" evidence="2">
    <location>
        <begin position="1"/>
        <end position="87"/>
    </location>
</feature>
<comment type="similarity">
    <text evidence="1">Belongs to the pyrroline-5-carboxylate reductase family.</text>
</comment>
<dbReference type="GO" id="GO:0055129">
    <property type="term" value="P:L-proline biosynthetic process"/>
    <property type="evidence" value="ECO:0007669"/>
    <property type="project" value="TreeGrafter"/>
</dbReference>
<feature type="domain" description="Pyrroline-5-carboxylate reductase dimerisation" evidence="3">
    <location>
        <begin position="152"/>
        <end position="249"/>
    </location>
</feature>
<dbReference type="Gene3D" id="1.10.3730.10">
    <property type="entry name" value="ProC C-terminal domain-like"/>
    <property type="match status" value="1"/>
</dbReference>
<gene>
    <name evidence="4" type="ORF">CR205_09080</name>
</gene>
<organism evidence="4 5">
    <name type="scientific">Alteribacter lacisalsi</name>
    <dbReference type="NCBI Taxonomy" id="2045244"/>
    <lineage>
        <taxon>Bacteria</taxon>
        <taxon>Bacillati</taxon>
        <taxon>Bacillota</taxon>
        <taxon>Bacilli</taxon>
        <taxon>Bacillales</taxon>
        <taxon>Bacillaceae</taxon>
        <taxon>Alteribacter</taxon>
    </lineage>
</organism>
<evidence type="ECO:0000256" key="1">
    <source>
        <dbReference type="ARBA" id="ARBA00005525"/>
    </source>
</evidence>
<accession>A0A2W0HEB7</accession>
<name>A0A2W0HEB7_9BACI</name>
<dbReference type="InterPro" id="IPR000304">
    <property type="entry name" value="Pyrroline-COOH_reductase"/>
</dbReference>
<dbReference type="Pfam" id="PF03807">
    <property type="entry name" value="F420_oxidored"/>
    <property type="match status" value="1"/>
</dbReference>
<protein>
    <submittedName>
        <fullName evidence="4">Late competence protein ComER</fullName>
    </submittedName>
</protein>
<dbReference type="Gene3D" id="3.40.50.720">
    <property type="entry name" value="NAD(P)-binding Rossmann-like Domain"/>
    <property type="match status" value="1"/>
</dbReference>
<proteinExistence type="inferred from homology"/>